<feature type="transmembrane region" description="Helical" evidence="9">
    <location>
        <begin position="460"/>
        <end position="484"/>
    </location>
</feature>
<evidence type="ECO:0000256" key="8">
    <source>
        <dbReference type="SAM" id="MobiDB-lite"/>
    </source>
</evidence>
<keyword evidence="4" id="KW-0533">Nickel</keyword>
<evidence type="ECO:0000256" key="5">
    <source>
        <dbReference type="ARBA" id="ARBA00022692"/>
    </source>
</evidence>
<dbReference type="GO" id="GO:0015099">
    <property type="term" value="F:nickel cation transmembrane transporter activity"/>
    <property type="evidence" value="ECO:0007669"/>
    <property type="project" value="InterPro"/>
</dbReference>
<feature type="transmembrane region" description="Helical" evidence="9">
    <location>
        <begin position="223"/>
        <end position="248"/>
    </location>
</feature>
<dbReference type="AlphaFoldDB" id="J5SK95"/>
<dbReference type="InterPro" id="IPR004688">
    <property type="entry name" value="Ni/Co_transpt"/>
</dbReference>
<evidence type="ECO:0000256" key="1">
    <source>
        <dbReference type="ARBA" id="ARBA00004127"/>
    </source>
</evidence>
<comment type="similarity">
    <text evidence="2">Belongs to the NiCoT transporter (TC 2.A.52) family.</text>
</comment>
<dbReference type="RefSeq" id="XP_014177598.1">
    <property type="nucleotide sequence ID" value="XM_014322123.1"/>
</dbReference>
<dbReference type="HOGENOM" id="CLU_036094_1_0_1"/>
<dbReference type="GO" id="GO:0012505">
    <property type="term" value="C:endomembrane system"/>
    <property type="evidence" value="ECO:0007669"/>
    <property type="project" value="UniProtKB-SubCell"/>
</dbReference>
<feature type="transmembrane region" description="Helical" evidence="9">
    <location>
        <begin position="147"/>
        <end position="173"/>
    </location>
</feature>
<sequence length="554" mass="59519">MRLGRLHFHSPIRLTLVGRAIALLTFEALFNIACWVAAGLCFSQADGLLGIALLAWTLGLRHGLDADHISAIDNATRQMVSMGRLPITCGLWFSLGHSTIVIAVNIAIAVSRDQRSSFSSLPRSPVNGNNEANPSVDIYDKLEGVGAIGGIVGTSVSASFLFLVAVINSWFLYDALRHRRARKAREAMGLPPAEDETKAIHGGGCLVRIVGPILKAVDRPWKLYPVGILFGFGFDTASSIALLALSAIASRDHKGNAISHGKIVVLPFLFTAGMSLVDSLDSILMLYAYAQPELRVKGRWRIIEKKPLLGDGDEGVDEGREETVAEGGIEGEVENVVVVGRESEERSQARRQERLESYDYEAAEPVLPAVGPSTLLEVDSKPDDSGKGTKPDSKLDSMPSEITSNPFETPAASPLDSTKSLPLVTDPNTDTSTKLTAEVHNELEPNARVMHTKTATMSSLSISLTLLSIAVALSISLIEIMGLIGEQCTPCREAAEAEDGGGLAGSWWRAWARANDASGYVGAAIVGCFVAILLIYHGVRWGVKRHKKRQAIEV</sequence>
<dbReference type="GO" id="GO:0005886">
    <property type="term" value="C:plasma membrane"/>
    <property type="evidence" value="ECO:0007669"/>
    <property type="project" value="InterPro"/>
</dbReference>
<dbReference type="EMBL" id="ALBS01000307">
    <property type="protein sequence ID" value="EJT46061.1"/>
    <property type="molecule type" value="Genomic_DNA"/>
</dbReference>
<dbReference type="InterPro" id="IPR011541">
    <property type="entry name" value="Ni/Co_transpt_high_affinity"/>
</dbReference>
<comment type="caution">
    <text evidence="10">The sequence shown here is derived from an EMBL/GenBank/DDBJ whole genome shotgun (WGS) entry which is preliminary data.</text>
</comment>
<reference evidence="10 11" key="1">
    <citation type="journal article" date="2012" name="Eukaryot. Cell">
        <title>Draft genome sequence of CBS 2479, the standard type strain of Trichosporon asahii.</title>
        <authorList>
            <person name="Yang R.Y."/>
            <person name="Li H.T."/>
            <person name="Zhu H."/>
            <person name="Zhou G.P."/>
            <person name="Wang M."/>
            <person name="Wang L."/>
        </authorList>
    </citation>
    <scope>NUCLEOTIDE SEQUENCE [LARGE SCALE GENOMIC DNA]</scope>
    <source>
        <strain evidence="11">ATCC 90039 / CBS 2479 / JCM 2466 / KCTC 7840 / NCYC 2677 / UAMH 7654</strain>
    </source>
</reference>
<gene>
    <name evidence="10" type="ORF">A1Q1_05391</name>
</gene>
<evidence type="ECO:0000256" key="4">
    <source>
        <dbReference type="ARBA" id="ARBA00022596"/>
    </source>
</evidence>
<feature type="compositionally biased region" description="Polar residues" evidence="8">
    <location>
        <begin position="415"/>
        <end position="425"/>
    </location>
</feature>
<dbReference type="VEuPathDB" id="FungiDB:A1Q1_05391"/>
<feature type="transmembrane region" description="Helical" evidence="9">
    <location>
        <begin position="85"/>
        <end position="110"/>
    </location>
</feature>
<dbReference type="GeneID" id="25988903"/>
<feature type="transmembrane region" description="Helical" evidence="9">
    <location>
        <begin position="517"/>
        <end position="539"/>
    </location>
</feature>
<evidence type="ECO:0000256" key="2">
    <source>
        <dbReference type="ARBA" id="ARBA00010892"/>
    </source>
</evidence>
<evidence type="ECO:0000313" key="11">
    <source>
        <dbReference type="Proteomes" id="UP000002748"/>
    </source>
</evidence>
<dbReference type="PANTHER" id="PTHR31611">
    <property type="entry name" value="HIGH-AFFINITY NICKEL TRANSPORT PROTEIN NIC1"/>
    <property type="match status" value="1"/>
</dbReference>
<evidence type="ECO:0000313" key="10">
    <source>
        <dbReference type="EMBL" id="EJT46061.1"/>
    </source>
</evidence>
<dbReference type="OrthoDB" id="5197598at2759"/>
<organism evidence="10 11">
    <name type="scientific">Trichosporon asahii var. asahii (strain ATCC 90039 / CBS 2479 / JCM 2466 / KCTC 7840 / NBRC 103889/ NCYC 2677 / UAMH 7654)</name>
    <name type="common">Yeast</name>
    <dbReference type="NCBI Taxonomy" id="1186058"/>
    <lineage>
        <taxon>Eukaryota</taxon>
        <taxon>Fungi</taxon>
        <taxon>Dikarya</taxon>
        <taxon>Basidiomycota</taxon>
        <taxon>Agaricomycotina</taxon>
        <taxon>Tremellomycetes</taxon>
        <taxon>Trichosporonales</taxon>
        <taxon>Trichosporonaceae</taxon>
        <taxon>Trichosporon</taxon>
    </lineage>
</organism>
<evidence type="ECO:0000256" key="9">
    <source>
        <dbReference type="SAM" id="Phobius"/>
    </source>
</evidence>
<proteinExistence type="inferred from homology"/>
<dbReference type="PANTHER" id="PTHR31611:SF0">
    <property type="entry name" value="HIGH-AFFINITY NICKEL TRANSPORT PROTEIN NIC1"/>
    <property type="match status" value="1"/>
</dbReference>
<comment type="subcellular location">
    <subcellularLocation>
        <location evidence="1">Endomembrane system</location>
        <topology evidence="1">Multi-pass membrane protein</topology>
    </subcellularLocation>
</comment>
<dbReference type="Pfam" id="PF03824">
    <property type="entry name" value="NicO"/>
    <property type="match status" value="2"/>
</dbReference>
<feature type="transmembrane region" description="Helical" evidence="9">
    <location>
        <begin position="21"/>
        <end position="42"/>
    </location>
</feature>
<evidence type="ECO:0000256" key="6">
    <source>
        <dbReference type="ARBA" id="ARBA00022989"/>
    </source>
</evidence>
<feature type="transmembrane region" description="Helical" evidence="9">
    <location>
        <begin position="268"/>
        <end position="290"/>
    </location>
</feature>
<keyword evidence="5 9" id="KW-0812">Transmembrane</keyword>
<evidence type="ECO:0008006" key="12">
    <source>
        <dbReference type="Google" id="ProtNLM"/>
    </source>
</evidence>
<feature type="region of interest" description="Disordered" evidence="8">
    <location>
        <begin position="339"/>
        <end position="425"/>
    </location>
</feature>
<keyword evidence="6 9" id="KW-1133">Transmembrane helix</keyword>
<feature type="compositionally biased region" description="Basic and acidic residues" evidence="8">
    <location>
        <begin position="378"/>
        <end position="395"/>
    </location>
</feature>
<evidence type="ECO:0000256" key="7">
    <source>
        <dbReference type="ARBA" id="ARBA00023136"/>
    </source>
</evidence>
<protein>
    <recommendedName>
        <fullName evidence="12">Nickel/cobalt efflux system</fullName>
    </recommendedName>
</protein>
<dbReference type="KEGG" id="tasa:A1Q1_05391"/>
<name>J5SK95_TRIAS</name>
<feature type="compositionally biased region" description="Basic and acidic residues" evidence="8">
    <location>
        <begin position="341"/>
        <end position="357"/>
    </location>
</feature>
<keyword evidence="7 9" id="KW-0472">Membrane</keyword>
<accession>J5SK95</accession>
<keyword evidence="3" id="KW-0813">Transport</keyword>
<evidence type="ECO:0000256" key="3">
    <source>
        <dbReference type="ARBA" id="ARBA00022448"/>
    </source>
</evidence>
<dbReference type="Proteomes" id="UP000002748">
    <property type="component" value="Unassembled WGS sequence"/>
</dbReference>